<feature type="signal peptide" evidence="2">
    <location>
        <begin position="1"/>
        <end position="25"/>
    </location>
</feature>
<dbReference type="PROSITE" id="PS50842">
    <property type="entry name" value="EXPANSIN_EG45"/>
    <property type="match status" value="1"/>
</dbReference>
<sequence>MAFSSSLRCILACAFLASCLRASSADGGWTTARATWFDVGDMSKANCHFSWAPTGRNVGAWPDQQSGFSSSCGKCYEVKCRNANIVDGYGQSLQRTNACYDENKSVIITIVDACPCKYPNNAYSNQRWCCGDMNHVDISQEAFQQLANLDIGVIGLSYREVDCSKAGTQGDVNSGSASSPSSSGSKSAGSGYSTGTGSTQQQQGQQSAPAWASWAKGWSGGRWRSRSFM</sequence>
<reference evidence="4 5" key="1">
    <citation type="journal article" date="2021" name="Sci. Rep.">
        <title>Genome sequencing of the multicellular alga Astrephomene provides insights into convergent evolution of germ-soma differentiation.</title>
        <authorList>
            <person name="Yamashita S."/>
            <person name="Yamamoto K."/>
            <person name="Matsuzaki R."/>
            <person name="Suzuki S."/>
            <person name="Yamaguchi H."/>
            <person name="Hirooka S."/>
            <person name="Minakuchi Y."/>
            <person name="Miyagishima S."/>
            <person name="Kawachi M."/>
            <person name="Toyoda A."/>
            <person name="Nozaki H."/>
        </authorList>
    </citation>
    <scope>NUCLEOTIDE SEQUENCE [LARGE SCALE GENOMIC DNA]</scope>
    <source>
        <strain evidence="4 5">NIES-4017</strain>
    </source>
</reference>
<dbReference type="CDD" id="cd22271">
    <property type="entry name" value="DPBB_EXP_N-like"/>
    <property type="match status" value="1"/>
</dbReference>
<organism evidence="4 5">
    <name type="scientific">Astrephomene gubernaculifera</name>
    <dbReference type="NCBI Taxonomy" id="47775"/>
    <lineage>
        <taxon>Eukaryota</taxon>
        <taxon>Viridiplantae</taxon>
        <taxon>Chlorophyta</taxon>
        <taxon>core chlorophytes</taxon>
        <taxon>Chlorophyceae</taxon>
        <taxon>CS clade</taxon>
        <taxon>Chlamydomonadales</taxon>
        <taxon>Astrephomenaceae</taxon>
        <taxon>Astrephomene</taxon>
    </lineage>
</organism>
<feature type="domain" description="Expansin-like EG45" evidence="3">
    <location>
        <begin position="40"/>
        <end position="168"/>
    </location>
</feature>
<dbReference type="InterPro" id="IPR036908">
    <property type="entry name" value="RlpA-like_sf"/>
</dbReference>
<dbReference type="GO" id="GO:0009664">
    <property type="term" value="P:plant-type cell wall organization"/>
    <property type="evidence" value="ECO:0007669"/>
    <property type="project" value="InterPro"/>
</dbReference>
<dbReference type="PANTHER" id="PTHR31867">
    <property type="entry name" value="EXPANSIN-A15"/>
    <property type="match status" value="1"/>
</dbReference>
<evidence type="ECO:0000313" key="5">
    <source>
        <dbReference type="Proteomes" id="UP001054857"/>
    </source>
</evidence>
<feature type="region of interest" description="Disordered" evidence="1">
    <location>
        <begin position="169"/>
        <end position="229"/>
    </location>
</feature>
<dbReference type="Gene3D" id="2.40.40.10">
    <property type="entry name" value="RlpA-like domain"/>
    <property type="match status" value="1"/>
</dbReference>
<evidence type="ECO:0000256" key="1">
    <source>
        <dbReference type="SAM" id="MobiDB-lite"/>
    </source>
</evidence>
<accession>A0AAD3DLX0</accession>
<dbReference type="InterPro" id="IPR007112">
    <property type="entry name" value="Expansin/allergen_DPBB_dom"/>
</dbReference>
<keyword evidence="5" id="KW-1185">Reference proteome</keyword>
<evidence type="ECO:0000259" key="3">
    <source>
        <dbReference type="PROSITE" id="PS50842"/>
    </source>
</evidence>
<dbReference type="SMART" id="SM00837">
    <property type="entry name" value="DPBB_1"/>
    <property type="match status" value="1"/>
</dbReference>
<dbReference type="Proteomes" id="UP001054857">
    <property type="component" value="Unassembled WGS sequence"/>
</dbReference>
<name>A0AAD3DLX0_9CHLO</name>
<dbReference type="AlphaFoldDB" id="A0AAD3DLX0"/>
<dbReference type="EMBL" id="BMAR01000005">
    <property type="protein sequence ID" value="GFR43187.1"/>
    <property type="molecule type" value="Genomic_DNA"/>
</dbReference>
<feature type="compositionally biased region" description="Low complexity" evidence="1">
    <location>
        <begin position="174"/>
        <end position="216"/>
    </location>
</feature>
<comment type="caution">
    <text evidence="4">The sequence shown here is derived from an EMBL/GenBank/DDBJ whole genome shotgun (WGS) entry which is preliminary data.</text>
</comment>
<dbReference type="SUPFAM" id="SSF50685">
    <property type="entry name" value="Barwin-like endoglucanases"/>
    <property type="match status" value="1"/>
</dbReference>
<evidence type="ECO:0000256" key="2">
    <source>
        <dbReference type="SAM" id="SignalP"/>
    </source>
</evidence>
<proteinExistence type="predicted"/>
<dbReference type="InterPro" id="IPR002963">
    <property type="entry name" value="Expansin"/>
</dbReference>
<dbReference type="InterPro" id="IPR009009">
    <property type="entry name" value="RlpA-like_DPBB"/>
</dbReference>
<keyword evidence="2" id="KW-0732">Signal</keyword>
<gene>
    <name evidence="4" type="ORF">Agub_g4179</name>
</gene>
<evidence type="ECO:0000313" key="4">
    <source>
        <dbReference type="EMBL" id="GFR43187.1"/>
    </source>
</evidence>
<feature type="chain" id="PRO_5042090625" description="Expansin-like EG45 domain-containing protein" evidence="2">
    <location>
        <begin position="26"/>
        <end position="229"/>
    </location>
</feature>
<protein>
    <recommendedName>
        <fullName evidence="3">Expansin-like EG45 domain-containing protein</fullName>
    </recommendedName>
</protein>
<dbReference type="Pfam" id="PF03330">
    <property type="entry name" value="DPBB_1"/>
    <property type="match status" value="1"/>
</dbReference>